<evidence type="ECO:0000313" key="2">
    <source>
        <dbReference type="EMBL" id="MBA2224729.1"/>
    </source>
</evidence>
<reference evidence="2 3" key="1">
    <citation type="submission" date="2020-07" db="EMBL/GenBank/DDBJ databases">
        <title>Thermogemmata thermophila gen. nov., sp. nov., a novel moderate thermophilic planctomycete from a Kamchatka hot spring.</title>
        <authorList>
            <person name="Elcheninov A.G."/>
            <person name="Podosokorskaya O.A."/>
            <person name="Kovaleva O.L."/>
            <person name="Novikov A."/>
            <person name="Bonch-Osmolovskaya E.A."/>
            <person name="Toshchakov S.V."/>
            <person name="Kublanov I.V."/>
        </authorList>
    </citation>
    <scope>NUCLEOTIDE SEQUENCE [LARGE SCALE GENOMIC DNA]</scope>
    <source>
        <strain evidence="2 3">2918</strain>
    </source>
</reference>
<dbReference type="RefSeq" id="WP_194536156.1">
    <property type="nucleotide sequence ID" value="NZ_JACEFB010000001.1"/>
</dbReference>
<evidence type="ECO:0000313" key="3">
    <source>
        <dbReference type="Proteomes" id="UP000542342"/>
    </source>
</evidence>
<gene>
    <name evidence="2" type="ORF">H0921_00970</name>
</gene>
<accession>A0A7V8VB04</accession>
<keyword evidence="1" id="KW-0472">Membrane</keyword>
<dbReference type="Proteomes" id="UP000542342">
    <property type="component" value="Unassembled WGS sequence"/>
</dbReference>
<proteinExistence type="predicted"/>
<keyword evidence="1" id="KW-0812">Transmembrane</keyword>
<dbReference type="AlphaFoldDB" id="A0A7V8VB04"/>
<name>A0A7V8VB04_9BACT</name>
<keyword evidence="1" id="KW-1133">Transmembrane helix</keyword>
<feature type="transmembrane region" description="Helical" evidence="1">
    <location>
        <begin position="94"/>
        <end position="116"/>
    </location>
</feature>
<evidence type="ECO:0000256" key="1">
    <source>
        <dbReference type="SAM" id="Phobius"/>
    </source>
</evidence>
<protein>
    <submittedName>
        <fullName evidence="2">Uncharacterized protein</fullName>
    </submittedName>
</protein>
<organism evidence="2 3">
    <name type="scientific">Thermogemmata fonticola</name>
    <dbReference type="NCBI Taxonomy" id="2755323"/>
    <lineage>
        <taxon>Bacteria</taxon>
        <taxon>Pseudomonadati</taxon>
        <taxon>Planctomycetota</taxon>
        <taxon>Planctomycetia</taxon>
        <taxon>Gemmatales</taxon>
        <taxon>Gemmataceae</taxon>
        <taxon>Thermogemmata</taxon>
    </lineage>
</organism>
<dbReference type="EMBL" id="JACEFB010000001">
    <property type="protein sequence ID" value="MBA2224729.1"/>
    <property type="molecule type" value="Genomic_DNA"/>
</dbReference>
<keyword evidence="3" id="KW-1185">Reference proteome</keyword>
<feature type="transmembrane region" description="Helical" evidence="1">
    <location>
        <begin position="136"/>
        <end position="157"/>
    </location>
</feature>
<feature type="transmembrane region" description="Helical" evidence="1">
    <location>
        <begin position="217"/>
        <end position="239"/>
    </location>
</feature>
<feature type="transmembrane region" description="Helical" evidence="1">
    <location>
        <begin position="43"/>
        <end position="61"/>
    </location>
</feature>
<sequence>MQRPFASPPIPRSRPVGSRCVKYQHRPELCQLMTPNTPAPINLIRVFDFYLALMFLISLMRRWRVYYDALRLLLVVRGRWPKLLQRLAEHRSELLNWAFFRPVLAALLTMSLQLIASRLIWPQATLTWEQLQAEVWLIPVLLLPLLPMLAVDTYFLIRVGRFDHDETVRYLSLAENWLGWRGRLVRAATLGFVDPRRMVDAELCKTLREARTTFSLALWWVALQAALRILFGLTLWLIWAAHG</sequence>
<comment type="caution">
    <text evidence="2">The sequence shown here is derived from an EMBL/GenBank/DDBJ whole genome shotgun (WGS) entry which is preliminary data.</text>
</comment>